<proteinExistence type="predicted"/>
<reference evidence="2 3" key="1">
    <citation type="submission" date="2016-03" db="EMBL/GenBank/DDBJ databases">
        <authorList>
            <person name="Ploux O."/>
        </authorList>
    </citation>
    <scope>NUCLEOTIDE SEQUENCE [LARGE SCALE GENOMIC DNA]</scope>
    <source>
        <strain evidence="2 3">UAMH 11012</strain>
    </source>
</reference>
<feature type="transmembrane region" description="Helical" evidence="1">
    <location>
        <begin position="106"/>
        <end position="126"/>
    </location>
</feature>
<organism evidence="2 3">
    <name type="scientific">Phialocephala subalpina</name>
    <dbReference type="NCBI Taxonomy" id="576137"/>
    <lineage>
        <taxon>Eukaryota</taxon>
        <taxon>Fungi</taxon>
        <taxon>Dikarya</taxon>
        <taxon>Ascomycota</taxon>
        <taxon>Pezizomycotina</taxon>
        <taxon>Leotiomycetes</taxon>
        <taxon>Helotiales</taxon>
        <taxon>Mollisiaceae</taxon>
        <taxon>Phialocephala</taxon>
        <taxon>Phialocephala fortinii species complex</taxon>
    </lineage>
</organism>
<dbReference type="AlphaFoldDB" id="A0A1L7WKS0"/>
<feature type="transmembrane region" description="Helical" evidence="1">
    <location>
        <begin position="77"/>
        <end position="94"/>
    </location>
</feature>
<gene>
    <name evidence="2" type="ORF">PAC_03256</name>
</gene>
<keyword evidence="1" id="KW-0812">Transmembrane</keyword>
<dbReference type="OrthoDB" id="10029326at2759"/>
<evidence type="ECO:0000313" key="2">
    <source>
        <dbReference type="EMBL" id="CZR53378.1"/>
    </source>
</evidence>
<keyword evidence="3" id="KW-1185">Reference proteome</keyword>
<dbReference type="Proteomes" id="UP000184330">
    <property type="component" value="Unassembled WGS sequence"/>
</dbReference>
<name>A0A1L7WKS0_9HELO</name>
<dbReference type="EMBL" id="FJOG01000003">
    <property type="protein sequence ID" value="CZR53378.1"/>
    <property type="molecule type" value="Genomic_DNA"/>
</dbReference>
<accession>A0A1L7WKS0</accession>
<feature type="transmembrane region" description="Helical" evidence="1">
    <location>
        <begin position="6"/>
        <end position="24"/>
    </location>
</feature>
<evidence type="ECO:0000256" key="1">
    <source>
        <dbReference type="SAM" id="Phobius"/>
    </source>
</evidence>
<evidence type="ECO:0000313" key="3">
    <source>
        <dbReference type="Proteomes" id="UP000184330"/>
    </source>
</evidence>
<keyword evidence="1" id="KW-1133">Transmembrane helix</keyword>
<feature type="transmembrane region" description="Helical" evidence="1">
    <location>
        <begin position="36"/>
        <end position="57"/>
    </location>
</feature>
<keyword evidence="1" id="KW-0472">Membrane</keyword>
<protein>
    <submittedName>
        <fullName evidence="2">Uncharacterized protein</fullName>
    </submittedName>
</protein>
<sequence>MFPLWISIVQLLITFIFSSSTSQLEVNKKLNKDMLAIHTTTYAFSALSASVWIYTLLTAPYFLSELFLPHYISPENYTFLPLFALGFVAGCGGYEECGGCEYELGWNFGILGVAGLGAAVAAAWMWREEVLASNASALEQKDQKKM</sequence>